<dbReference type="RefSeq" id="WP_035722333.1">
    <property type="nucleotide sequence ID" value="NZ_BAVS01000004.1"/>
</dbReference>
<dbReference type="eggNOG" id="COG1280">
    <property type="taxonomic scope" value="Bacteria"/>
</dbReference>
<evidence type="ECO:0000256" key="6">
    <source>
        <dbReference type="SAM" id="Phobius"/>
    </source>
</evidence>
<dbReference type="PANTHER" id="PTHR30086:SF6">
    <property type="entry name" value="AMINO ACID EFFLUX PROTEIN YCGF-RELATED"/>
    <property type="match status" value="1"/>
</dbReference>
<keyword evidence="8" id="KW-1185">Reference proteome</keyword>
<dbReference type="GO" id="GO:0005886">
    <property type="term" value="C:plasma membrane"/>
    <property type="evidence" value="ECO:0007669"/>
    <property type="project" value="UniProtKB-SubCell"/>
</dbReference>
<evidence type="ECO:0000256" key="5">
    <source>
        <dbReference type="ARBA" id="ARBA00023136"/>
    </source>
</evidence>
<accession>W4VGU1</accession>
<dbReference type="GO" id="GO:0015171">
    <property type="term" value="F:amino acid transmembrane transporter activity"/>
    <property type="evidence" value="ECO:0007669"/>
    <property type="project" value="TreeGrafter"/>
</dbReference>
<feature type="transmembrane region" description="Helical" evidence="6">
    <location>
        <begin position="109"/>
        <end position="134"/>
    </location>
</feature>
<gene>
    <name evidence="7" type="ORF">JCM21714_1380</name>
</gene>
<comment type="subcellular location">
    <subcellularLocation>
        <location evidence="1">Cell membrane</location>
        <topology evidence="1">Multi-pass membrane protein</topology>
    </subcellularLocation>
</comment>
<keyword evidence="2" id="KW-1003">Cell membrane</keyword>
<evidence type="ECO:0000256" key="1">
    <source>
        <dbReference type="ARBA" id="ARBA00004651"/>
    </source>
</evidence>
<keyword evidence="5 6" id="KW-0472">Membrane</keyword>
<dbReference type="EMBL" id="BAVS01000004">
    <property type="protein sequence ID" value="GAE92386.1"/>
    <property type="molecule type" value="Genomic_DNA"/>
</dbReference>
<dbReference type="InterPro" id="IPR001123">
    <property type="entry name" value="LeuE-type"/>
</dbReference>
<dbReference type="PANTHER" id="PTHR30086">
    <property type="entry name" value="ARGININE EXPORTER PROTEIN ARGO"/>
    <property type="match status" value="1"/>
</dbReference>
<dbReference type="OrthoDB" id="7874789at2"/>
<feature type="transmembrane region" description="Helical" evidence="6">
    <location>
        <begin position="188"/>
        <end position="208"/>
    </location>
</feature>
<dbReference type="Pfam" id="PF01810">
    <property type="entry name" value="LysE"/>
    <property type="match status" value="1"/>
</dbReference>
<name>W4VGU1_9BACI</name>
<reference evidence="7 8" key="1">
    <citation type="journal article" date="2014" name="Genome Announc.">
        <title>Draft Genome Sequence of the Boron-Tolerant and Moderately Halotolerant Bacterium Gracilibacillus boraciitolerans JCM 21714T.</title>
        <authorList>
            <person name="Ahmed I."/>
            <person name="Oshima K."/>
            <person name="Suda W."/>
            <person name="Kitamura K."/>
            <person name="Iida T."/>
            <person name="Ohmori Y."/>
            <person name="Fujiwara T."/>
            <person name="Hattori M."/>
            <person name="Ohkuma M."/>
        </authorList>
    </citation>
    <scope>NUCLEOTIDE SEQUENCE [LARGE SCALE GENOMIC DNA]</scope>
    <source>
        <strain evidence="7 8">JCM 21714</strain>
    </source>
</reference>
<evidence type="ECO:0000256" key="2">
    <source>
        <dbReference type="ARBA" id="ARBA00022475"/>
    </source>
</evidence>
<dbReference type="AlphaFoldDB" id="W4VGU1"/>
<evidence type="ECO:0000313" key="7">
    <source>
        <dbReference type="EMBL" id="GAE92386.1"/>
    </source>
</evidence>
<dbReference type="STRING" id="1298598.JCM21714_1380"/>
<organism evidence="7 8">
    <name type="scientific">Gracilibacillus boraciitolerans JCM 21714</name>
    <dbReference type="NCBI Taxonomy" id="1298598"/>
    <lineage>
        <taxon>Bacteria</taxon>
        <taxon>Bacillati</taxon>
        <taxon>Bacillota</taxon>
        <taxon>Bacilli</taxon>
        <taxon>Bacillales</taxon>
        <taxon>Bacillaceae</taxon>
        <taxon>Gracilibacillus</taxon>
    </lineage>
</organism>
<evidence type="ECO:0000313" key="8">
    <source>
        <dbReference type="Proteomes" id="UP000019102"/>
    </source>
</evidence>
<dbReference type="Proteomes" id="UP000019102">
    <property type="component" value="Unassembled WGS sequence"/>
</dbReference>
<protein>
    <submittedName>
        <fullName evidence="7">Transporter</fullName>
    </submittedName>
</protein>
<comment type="caution">
    <text evidence="7">The sequence shown here is derived from an EMBL/GenBank/DDBJ whole genome shotgun (WGS) entry which is preliminary data.</text>
</comment>
<evidence type="ECO:0000256" key="3">
    <source>
        <dbReference type="ARBA" id="ARBA00022692"/>
    </source>
</evidence>
<proteinExistence type="predicted"/>
<keyword evidence="3 6" id="KW-0812">Transmembrane</keyword>
<feature type="transmembrane region" description="Helical" evidence="6">
    <location>
        <begin position="146"/>
        <end position="168"/>
    </location>
</feature>
<feature type="transmembrane region" description="Helical" evidence="6">
    <location>
        <begin position="70"/>
        <end position="89"/>
    </location>
</feature>
<feature type="transmembrane region" description="Helical" evidence="6">
    <location>
        <begin position="39"/>
        <end position="63"/>
    </location>
</feature>
<evidence type="ECO:0000256" key="4">
    <source>
        <dbReference type="ARBA" id="ARBA00022989"/>
    </source>
</evidence>
<keyword evidence="4 6" id="KW-1133">Transmembrane helix</keyword>
<sequence>MAVFFSYIFLGLSLAAPLGPINAAQINQGIRNGFWHSWMIGLGALIAEIIFIVAVFFGVVHFLETPFMKTFLWSFGAFVLFYTGVESLLSSKTIASTDERTKESLSKTFRSGFLISISNPLSILFWLGIYGSVLANTINKYDTFHLFWYGGAAIIIGLMIWDVTMAAVSSSSRHMFSPKTLKTISTVTGLSLIGFAIYFGYQAFYLILKFL</sequence>